<reference evidence="2 3" key="1">
    <citation type="submission" date="2024-02" db="EMBL/GenBank/DDBJ databases">
        <title>De novo assembly and annotation of 12 fungi associated with fruit tree decline syndrome in Ontario, Canada.</title>
        <authorList>
            <person name="Sulman M."/>
            <person name="Ellouze W."/>
            <person name="Ilyukhin E."/>
        </authorList>
    </citation>
    <scope>NUCLEOTIDE SEQUENCE [LARGE SCALE GENOMIC DNA]</scope>
    <source>
        <strain evidence="2 3">M42-189</strain>
    </source>
</reference>
<feature type="region of interest" description="Disordered" evidence="1">
    <location>
        <begin position="29"/>
        <end position="48"/>
    </location>
</feature>
<name>A0ABR3R3H3_9PLEO</name>
<evidence type="ECO:0000313" key="3">
    <source>
        <dbReference type="Proteomes" id="UP001521785"/>
    </source>
</evidence>
<sequence length="609" mass="66845">MTQVLGDNYELSHDLFDILDHDDAAWGAEDWSQPIKPPEHPQTVNPTSPNFLQPTYEPEFIRLPSMFQALGGSSYTSKPRLTVDPTVLRSSSMPYAAEKLTPIPYLNGQGLSDSLPSDFEGYSGYHGPQEHFTPPNQGLPISWDYNSYMTTGQSSPARLVPSTIGLPQHNVPTHWRQDQTLAPLGAIHHEMDLDRGGQSYNNLGHQQYPQHQWQIDHSMGGVLGYHSRQHEQDHGIAERQMLHNAPSLQSHATPQLASGQLSSNTSPSTIATPTMGVANVPRHFQHELSKAQAQHMANMQTSNNNAIDGSHEEANMNKPWPRPGSTEEEQSRPQPTPKPEGTFIHSICGKGFHTRNAVKKHHWGPKAGDLDTIRGCWAKYKRPNIAWDAHPSCSLGSSKSNTNNGPSIATEDGDSMSTSPDLNVVPMPTMLSGRPTFQHFNDPPAHDLDTLVPAAPVAGRIDAPKPQGSRNDSLVTYLDAQAAVAERDRRSLPPWSTPTGFGTALTGRAPYTQMRSPAAGLDITHSLPSPILPSMKLPSQHHMGFTHPGGRVSNAHATQKEDVKPTVDNNAHKKRQRATSKKTSVPEDEQELPDTLSPSPNRKKVKVQK</sequence>
<evidence type="ECO:0000256" key="1">
    <source>
        <dbReference type="SAM" id="MobiDB-lite"/>
    </source>
</evidence>
<evidence type="ECO:0008006" key="4">
    <source>
        <dbReference type="Google" id="ProtNLM"/>
    </source>
</evidence>
<gene>
    <name evidence="2" type="ORF">SLS60_008126</name>
</gene>
<evidence type="ECO:0000313" key="2">
    <source>
        <dbReference type="EMBL" id="KAL1598980.1"/>
    </source>
</evidence>
<feature type="region of interest" description="Disordered" evidence="1">
    <location>
        <begin position="488"/>
        <end position="509"/>
    </location>
</feature>
<feature type="region of interest" description="Disordered" evidence="1">
    <location>
        <begin position="302"/>
        <end position="341"/>
    </location>
</feature>
<comment type="caution">
    <text evidence="2">The sequence shown here is derived from an EMBL/GenBank/DDBJ whole genome shotgun (WGS) entry which is preliminary data.</text>
</comment>
<proteinExistence type="predicted"/>
<dbReference type="Proteomes" id="UP001521785">
    <property type="component" value="Unassembled WGS sequence"/>
</dbReference>
<organism evidence="2 3">
    <name type="scientific">Paraconiothyrium brasiliense</name>
    <dbReference type="NCBI Taxonomy" id="300254"/>
    <lineage>
        <taxon>Eukaryota</taxon>
        <taxon>Fungi</taxon>
        <taxon>Dikarya</taxon>
        <taxon>Ascomycota</taxon>
        <taxon>Pezizomycotina</taxon>
        <taxon>Dothideomycetes</taxon>
        <taxon>Pleosporomycetidae</taxon>
        <taxon>Pleosporales</taxon>
        <taxon>Massarineae</taxon>
        <taxon>Didymosphaeriaceae</taxon>
        <taxon>Paraconiothyrium</taxon>
    </lineage>
</organism>
<accession>A0ABR3R3H3</accession>
<keyword evidence="3" id="KW-1185">Reference proteome</keyword>
<feature type="compositionally biased region" description="Polar residues" evidence="1">
    <location>
        <begin position="394"/>
        <end position="407"/>
    </location>
</feature>
<dbReference type="EMBL" id="JAKJXO020000011">
    <property type="protein sequence ID" value="KAL1598980.1"/>
    <property type="molecule type" value="Genomic_DNA"/>
</dbReference>
<feature type="compositionally biased region" description="Polar residues" evidence="1">
    <location>
        <begin position="248"/>
        <end position="272"/>
    </location>
</feature>
<feature type="region of interest" description="Disordered" evidence="1">
    <location>
        <begin position="531"/>
        <end position="609"/>
    </location>
</feature>
<feature type="region of interest" description="Disordered" evidence="1">
    <location>
        <begin position="248"/>
        <end position="274"/>
    </location>
</feature>
<feature type="region of interest" description="Disordered" evidence="1">
    <location>
        <begin position="394"/>
        <end position="419"/>
    </location>
</feature>
<protein>
    <recommendedName>
        <fullName evidence="4">C2H2-type domain-containing protein</fullName>
    </recommendedName>
</protein>